<protein>
    <submittedName>
        <fullName evidence="1">Uncharacterized protein</fullName>
    </submittedName>
</protein>
<dbReference type="EMBL" id="LLXX01000094">
    <property type="protein sequence ID" value="KRR07659.1"/>
    <property type="molecule type" value="Genomic_DNA"/>
</dbReference>
<dbReference type="Proteomes" id="UP000051913">
    <property type="component" value="Unassembled WGS sequence"/>
</dbReference>
<organism evidence="1 2">
    <name type="scientific">Bradyrhizobium valentinum</name>
    <dbReference type="NCBI Taxonomy" id="1518501"/>
    <lineage>
        <taxon>Bacteria</taxon>
        <taxon>Pseudomonadati</taxon>
        <taxon>Pseudomonadota</taxon>
        <taxon>Alphaproteobacteria</taxon>
        <taxon>Hyphomicrobiales</taxon>
        <taxon>Nitrobacteraceae</taxon>
        <taxon>Bradyrhizobium</taxon>
    </lineage>
</organism>
<dbReference type="OrthoDB" id="8252928at2"/>
<dbReference type="STRING" id="1518501.CQ10_40620"/>
<keyword evidence="2" id="KW-1185">Reference proteome</keyword>
<evidence type="ECO:0000313" key="1">
    <source>
        <dbReference type="EMBL" id="KRR07659.1"/>
    </source>
</evidence>
<name>A0A0R3LSK3_9BRAD</name>
<proteinExistence type="predicted"/>
<evidence type="ECO:0000313" key="2">
    <source>
        <dbReference type="Proteomes" id="UP000051913"/>
    </source>
</evidence>
<accession>A0A0R3LSK3</accession>
<reference evidence="1 2" key="1">
    <citation type="submission" date="2014-03" db="EMBL/GenBank/DDBJ databases">
        <title>Bradyrhizobium valentinum sp. nov., isolated from effective nodules of Lupinus mariae-josephae, a lupine endemic of basic-lime soils in Eastern Spain.</title>
        <authorList>
            <person name="Duran D."/>
            <person name="Rey L."/>
            <person name="Navarro A."/>
            <person name="Busquets A."/>
            <person name="Imperial J."/>
            <person name="Ruiz-Argueso T."/>
        </authorList>
    </citation>
    <scope>NUCLEOTIDE SEQUENCE [LARGE SCALE GENOMIC DNA]</scope>
    <source>
        <strain evidence="1 2">LmjM3</strain>
    </source>
</reference>
<comment type="caution">
    <text evidence="1">The sequence shown here is derived from an EMBL/GenBank/DDBJ whole genome shotgun (WGS) entry which is preliminary data.</text>
</comment>
<gene>
    <name evidence="1" type="ORF">CP49_36870</name>
</gene>
<dbReference type="AlphaFoldDB" id="A0A0R3LSK3"/>
<dbReference type="RefSeq" id="WP_057850901.1">
    <property type="nucleotide sequence ID" value="NZ_LLXX01000094.1"/>
</dbReference>
<sequence>MMSWRTITLLGSIATIELMFRKFREVIDTDDSISPELRLSLHATLDERLLFGKERLFNSIGKQSGAAAMPISPPRNDSQ</sequence>